<sequence length="473" mass="54110">MQQSGLESLGCYDSLSQLRQILESCTSTQSLKLLHIRRSKYGFETLLRDNMIQWTVKGVVEPVGPENHSAQAIANFELFDFVRWAFCSRGLSKLQILAFGDFSYDGRFEDKRLLFCRQRMGSPHGFRLASRENVISLGGIPSAQLGETQFSKGHAELKTRARERDEDNLKLKAENEALGLHEQDLQLALQEKVNELRKACEMIDHSGQSFQKVKNILKKRVEADKEFQEAIERLELGERGRACTNRAVPAPIAPSPRTEVVAQVQAKIQTLEGRIRDQDAQITAAVNRDWTAVQPHLDKVLRETNVVLVQQRDVLMKDLDQAHRKNDDLQKLTQGLMEKQEDSESSNVAKLEKEQQELVQLRVRVSALGKAAEQADIQRKRLEHVRRAENRGRELKFEPGNDKLRAKAKALELTCNDMKPKIAKLQAVVQRARRTREAFVHRWDEIKRLTYSTHKEQQLLAALAEIVNEELLE</sequence>
<organism evidence="2 3">
    <name type="scientific">Letharia columbiana</name>
    <dbReference type="NCBI Taxonomy" id="112416"/>
    <lineage>
        <taxon>Eukaryota</taxon>
        <taxon>Fungi</taxon>
        <taxon>Dikarya</taxon>
        <taxon>Ascomycota</taxon>
        <taxon>Pezizomycotina</taxon>
        <taxon>Lecanoromycetes</taxon>
        <taxon>OSLEUM clade</taxon>
        <taxon>Lecanoromycetidae</taxon>
        <taxon>Lecanorales</taxon>
        <taxon>Lecanorineae</taxon>
        <taxon>Parmeliaceae</taxon>
        <taxon>Letharia</taxon>
    </lineage>
</organism>
<gene>
    <name evidence="2" type="ORF">HO173_005121</name>
</gene>
<dbReference type="Proteomes" id="UP000578531">
    <property type="component" value="Unassembled WGS sequence"/>
</dbReference>
<keyword evidence="3" id="KW-1185">Reference proteome</keyword>
<dbReference type="OrthoDB" id="1720422at2759"/>
<reference evidence="2 3" key="1">
    <citation type="journal article" date="2020" name="Genomics">
        <title>Complete, high-quality genomes from long-read metagenomic sequencing of two wolf lichen thalli reveals enigmatic genome architecture.</title>
        <authorList>
            <person name="McKenzie S.K."/>
            <person name="Walston R.F."/>
            <person name="Allen J.L."/>
        </authorList>
    </citation>
    <scope>NUCLEOTIDE SEQUENCE [LARGE SCALE GENOMIC DNA]</scope>
    <source>
        <strain evidence="2">WasteWater2</strain>
    </source>
</reference>
<feature type="coiled-coil region" evidence="1">
    <location>
        <begin position="312"/>
        <end position="371"/>
    </location>
</feature>
<dbReference type="RefSeq" id="XP_037166163.1">
    <property type="nucleotide sequence ID" value="XM_037307039.1"/>
</dbReference>
<evidence type="ECO:0000313" key="2">
    <source>
        <dbReference type="EMBL" id="KAF6236830.1"/>
    </source>
</evidence>
<proteinExistence type="predicted"/>
<dbReference type="GeneID" id="59286785"/>
<dbReference type="AlphaFoldDB" id="A0A8H6L5X4"/>
<protein>
    <submittedName>
        <fullName evidence="2">Uncharacterized protein</fullName>
    </submittedName>
</protein>
<comment type="caution">
    <text evidence="2">The sequence shown here is derived from an EMBL/GenBank/DDBJ whole genome shotgun (WGS) entry which is preliminary data.</text>
</comment>
<dbReference type="EMBL" id="JACCJC010000017">
    <property type="protein sequence ID" value="KAF6236830.1"/>
    <property type="molecule type" value="Genomic_DNA"/>
</dbReference>
<evidence type="ECO:0000313" key="3">
    <source>
        <dbReference type="Proteomes" id="UP000578531"/>
    </source>
</evidence>
<accession>A0A8H6L5X4</accession>
<name>A0A8H6L5X4_9LECA</name>
<evidence type="ECO:0000256" key="1">
    <source>
        <dbReference type="SAM" id="Coils"/>
    </source>
</evidence>
<keyword evidence="1" id="KW-0175">Coiled coil</keyword>